<feature type="compositionally biased region" description="Gly residues" evidence="5">
    <location>
        <begin position="112"/>
        <end position="122"/>
    </location>
</feature>
<evidence type="ECO:0000256" key="4">
    <source>
        <dbReference type="RuleBase" id="RU367022"/>
    </source>
</evidence>
<keyword evidence="4" id="KW-0187">Copper transport</keyword>
<keyword evidence="4" id="KW-0406">Ion transport</keyword>
<dbReference type="AlphaFoldDB" id="A0A2T6ZC66"/>
<evidence type="ECO:0000313" key="6">
    <source>
        <dbReference type="EMBL" id="PUU73036.1"/>
    </source>
</evidence>
<dbReference type="GO" id="GO:0005886">
    <property type="term" value="C:plasma membrane"/>
    <property type="evidence" value="ECO:0007669"/>
    <property type="project" value="TreeGrafter"/>
</dbReference>
<protein>
    <recommendedName>
        <fullName evidence="4">Copper transport protein</fullName>
    </recommendedName>
</protein>
<comment type="caution">
    <text evidence="6">The sequence shown here is derived from an EMBL/GenBank/DDBJ whole genome shotgun (WGS) entry which is preliminary data.</text>
</comment>
<feature type="transmembrane region" description="Helical" evidence="4">
    <location>
        <begin position="60"/>
        <end position="78"/>
    </location>
</feature>
<keyword evidence="3 4" id="KW-0472">Membrane</keyword>
<dbReference type="InterPro" id="IPR007274">
    <property type="entry name" value="Cop_transporter"/>
</dbReference>
<keyword evidence="2 4" id="KW-1133">Transmembrane helix</keyword>
<comment type="subcellular location">
    <subcellularLocation>
        <location evidence="4">Membrane</location>
        <topology evidence="4">Multi-pass membrane protein</topology>
    </subcellularLocation>
</comment>
<reference evidence="6 7" key="1">
    <citation type="submission" date="2017-04" db="EMBL/GenBank/DDBJ databases">
        <title>Draft genome sequence of Tuber borchii Vittad., a whitish edible truffle.</title>
        <authorList>
            <consortium name="DOE Joint Genome Institute"/>
            <person name="Murat C."/>
            <person name="Kuo A."/>
            <person name="Barry K.W."/>
            <person name="Clum A."/>
            <person name="Dockter R.B."/>
            <person name="Fauchery L."/>
            <person name="Iotti M."/>
            <person name="Kohler A."/>
            <person name="Labutti K."/>
            <person name="Lindquist E.A."/>
            <person name="Lipzen A."/>
            <person name="Ohm R.A."/>
            <person name="Wang M."/>
            <person name="Grigoriev I.V."/>
            <person name="Zambonelli A."/>
            <person name="Martin F.M."/>
        </authorList>
    </citation>
    <scope>NUCLEOTIDE SEQUENCE [LARGE SCALE GENOMIC DNA]</scope>
    <source>
        <strain evidence="6 7">Tbo3840</strain>
    </source>
</reference>
<organism evidence="6 7">
    <name type="scientific">Tuber borchii</name>
    <name type="common">White truffle</name>
    <dbReference type="NCBI Taxonomy" id="42251"/>
    <lineage>
        <taxon>Eukaryota</taxon>
        <taxon>Fungi</taxon>
        <taxon>Dikarya</taxon>
        <taxon>Ascomycota</taxon>
        <taxon>Pezizomycotina</taxon>
        <taxon>Pezizomycetes</taxon>
        <taxon>Pezizales</taxon>
        <taxon>Tuberaceae</taxon>
        <taxon>Tuber</taxon>
    </lineage>
</organism>
<comment type="similarity">
    <text evidence="4">Belongs to the copper transporter (Ctr) (TC 1.A.56) family. SLC31A subfamily.</text>
</comment>
<dbReference type="EMBL" id="NESQ01000423">
    <property type="protein sequence ID" value="PUU73036.1"/>
    <property type="molecule type" value="Genomic_DNA"/>
</dbReference>
<dbReference type="OrthoDB" id="73901at2759"/>
<evidence type="ECO:0000256" key="2">
    <source>
        <dbReference type="ARBA" id="ARBA00022989"/>
    </source>
</evidence>
<gene>
    <name evidence="6" type="ORF">B9Z19DRAFT_1006445</name>
</gene>
<proteinExistence type="inferred from homology"/>
<name>A0A2T6ZC66_TUBBO</name>
<keyword evidence="7" id="KW-1185">Reference proteome</keyword>
<evidence type="ECO:0000256" key="1">
    <source>
        <dbReference type="ARBA" id="ARBA00022692"/>
    </source>
</evidence>
<feature type="region of interest" description="Disordered" evidence="5">
    <location>
        <begin position="106"/>
        <end position="130"/>
    </location>
</feature>
<feature type="compositionally biased region" description="Low complexity" evidence="5">
    <location>
        <begin position="15"/>
        <end position="32"/>
    </location>
</feature>
<keyword evidence="4" id="KW-0813">Transport</keyword>
<dbReference type="PANTHER" id="PTHR12483">
    <property type="entry name" value="SOLUTE CARRIER FAMILY 31 COPPER TRANSPORTERS"/>
    <property type="match status" value="1"/>
</dbReference>
<dbReference type="STRING" id="42251.A0A2T6ZC66"/>
<sequence length="192" mass="20661">MADFTRHDDQGGSSGTDSMTSMGGSSSHSMPSSGMSMVFHTSITDSLYSSAWTPTTPGEYTGTIIFLILLAFTYRFLVAWKSVLDHKWAVKDNERSVLVAAGKAGSLRSSGGLDGSDGASGEGGRRKGAWGGKPWRWSVDLPRAWMQMVTSGVGYLLMLAVMTFNVGYFLAVLGGIFLGELIFGRWIRGSEH</sequence>
<feature type="region of interest" description="Disordered" evidence="5">
    <location>
        <begin position="1"/>
        <end position="32"/>
    </location>
</feature>
<evidence type="ECO:0000256" key="5">
    <source>
        <dbReference type="SAM" id="MobiDB-lite"/>
    </source>
</evidence>
<evidence type="ECO:0000313" key="7">
    <source>
        <dbReference type="Proteomes" id="UP000244722"/>
    </source>
</evidence>
<dbReference type="Pfam" id="PF04145">
    <property type="entry name" value="Ctr"/>
    <property type="match status" value="1"/>
</dbReference>
<feature type="compositionally biased region" description="Basic and acidic residues" evidence="5">
    <location>
        <begin position="1"/>
        <end position="10"/>
    </location>
</feature>
<keyword evidence="4" id="KW-0186">Copper</keyword>
<accession>A0A2T6ZC66</accession>
<dbReference type="PANTHER" id="PTHR12483:SF120">
    <property type="entry name" value="HIGH-AFFINITY COPPER TRANSPORTER CTRA2"/>
    <property type="match status" value="1"/>
</dbReference>
<dbReference type="GO" id="GO:0005375">
    <property type="term" value="F:copper ion transmembrane transporter activity"/>
    <property type="evidence" value="ECO:0007669"/>
    <property type="project" value="UniProtKB-UniRule"/>
</dbReference>
<keyword evidence="1 4" id="KW-0812">Transmembrane</keyword>
<evidence type="ECO:0000256" key="3">
    <source>
        <dbReference type="ARBA" id="ARBA00023136"/>
    </source>
</evidence>
<dbReference type="Proteomes" id="UP000244722">
    <property type="component" value="Unassembled WGS sequence"/>
</dbReference>